<comment type="similarity">
    <text evidence="1">Belongs to the bacterial solute-binding protein SsuA/TauA family.</text>
</comment>
<dbReference type="RefSeq" id="WP_269282602.1">
    <property type="nucleotide sequence ID" value="NZ_CP098251.1"/>
</dbReference>
<gene>
    <name evidence="2" type="ORF">NB646_07195</name>
</gene>
<dbReference type="Pfam" id="PF09084">
    <property type="entry name" value="NMT1"/>
    <property type="match status" value="1"/>
</dbReference>
<evidence type="ECO:0000256" key="1">
    <source>
        <dbReference type="ARBA" id="ARBA00010742"/>
    </source>
</evidence>
<dbReference type="SUPFAM" id="SSF53850">
    <property type="entry name" value="Periplasmic binding protein-like II"/>
    <property type="match status" value="1"/>
</dbReference>
<reference evidence="2" key="1">
    <citation type="journal article" date="2022" name="Front. Microbiol.">
        <title>New perspectives on an old grouping: The genomic and phenotypic variability of Oxalobacter formigenes and the implications for calcium oxalate stone prevention.</title>
        <authorList>
            <person name="Chmiel J.A."/>
            <person name="Carr C."/>
            <person name="Stuivenberg G.A."/>
            <person name="Venema R."/>
            <person name="Chanyi R.M."/>
            <person name="Al K.F."/>
            <person name="Giguere D."/>
            <person name="Say H."/>
            <person name="Akouris P.P."/>
            <person name="Dominguez Romero S.A."/>
            <person name="Kwong A."/>
            <person name="Tai V."/>
            <person name="Koval S.F."/>
            <person name="Razvi H."/>
            <person name="Bjazevic J."/>
            <person name="Burton J.P."/>
        </authorList>
    </citation>
    <scope>NUCLEOTIDE SEQUENCE</scope>
    <source>
        <strain evidence="2">OxK</strain>
    </source>
</reference>
<dbReference type="SMART" id="SM00062">
    <property type="entry name" value="PBPb"/>
    <property type="match status" value="1"/>
</dbReference>
<dbReference type="Proteomes" id="UP001164819">
    <property type="component" value="Chromosome"/>
</dbReference>
<dbReference type="InterPro" id="IPR015168">
    <property type="entry name" value="SsuA/THI5"/>
</dbReference>
<dbReference type="InterPro" id="IPR001638">
    <property type="entry name" value="Solute-binding_3/MltF_N"/>
</dbReference>
<proteinExistence type="inferred from homology"/>
<dbReference type="PANTHER" id="PTHR30024">
    <property type="entry name" value="ALIPHATIC SULFONATES-BINDING PROTEIN-RELATED"/>
    <property type="match status" value="1"/>
</dbReference>
<organism evidence="2">
    <name type="scientific">Oxalobacter aliiformigenes</name>
    <dbReference type="NCBI Taxonomy" id="2946593"/>
    <lineage>
        <taxon>Bacteria</taxon>
        <taxon>Pseudomonadati</taxon>
        <taxon>Pseudomonadota</taxon>
        <taxon>Betaproteobacteria</taxon>
        <taxon>Burkholderiales</taxon>
        <taxon>Oxalobacteraceae</taxon>
        <taxon>Oxalobacter</taxon>
    </lineage>
</organism>
<accession>A0A9E9L8S3</accession>
<sequence>MKKTLVYLFLGLSAFVLVACSTKNNDPYHLRIAYSPSLCQAPLHIAVEKGFFEAEGIKPENIQLDASHAQEAVGTNQVDLGFGLVSKFLQPVENGLPVKFIAGIHNGCIKILSLKKSGITSIADLKGKRIGVPALSDAATLIAKRALLSEGISVDAKNPEVEFVVYSRNDLPQALQKGLIDVIALNDPVATIAEEQLDLAVILDTSKTHPFDEEYCCVVFITSKLASERPEIAAAATRAILKASAWVQEHPEEAAKIQLDKKYVSGDLAFNTKLLKSYNYHPSIQGGYNAIELNARQFAEIGILKKGTDSKAFADRVYLFQKNVPDSYTAADVANVK</sequence>
<dbReference type="Gene3D" id="3.40.190.10">
    <property type="entry name" value="Periplasmic binding protein-like II"/>
    <property type="match status" value="2"/>
</dbReference>
<dbReference type="PROSITE" id="PS51257">
    <property type="entry name" value="PROKAR_LIPOPROTEIN"/>
    <property type="match status" value="1"/>
</dbReference>
<evidence type="ECO:0000313" key="2">
    <source>
        <dbReference type="EMBL" id="WAV90642.1"/>
    </source>
</evidence>
<dbReference type="AlphaFoldDB" id="A0A9E9L8S3"/>
<dbReference type="EMBL" id="CP098251">
    <property type="protein sequence ID" value="WAV90642.1"/>
    <property type="molecule type" value="Genomic_DNA"/>
</dbReference>
<protein>
    <submittedName>
        <fullName evidence="2">ABC transporter substrate-binding protein</fullName>
    </submittedName>
</protein>
<name>A0A9E9L8S3_9BURK</name>
<dbReference type="PANTHER" id="PTHR30024:SF42">
    <property type="entry name" value="ALIPHATIC SULFONATES-BINDING PROTEIN-RELATED"/>
    <property type="match status" value="1"/>
</dbReference>